<gene>
    <name evidence="1" type="ORF">L1987_02062</name>
</gene>
<comment type="caution">
    <text evidence="1">The sequence shown here is derived from an EMBL/GenBank/DDBJ whole genome shotgun (WGS) entry which is preliminary data.</text>
</comment>
<reference evidence="1 2" key="2">
    <citation type="journal article" date="2022" name="Mol. Ecol. Resour.">
        <title>The genomes of chicory, endive, great burdock and yacon provide insights into Asteraceae paleo-polyploidization history and plant inulin production.</title>
        <authorList>
            <person name="Fan W."/>
            <person name="Wang S."/>
            <person name="Wang H."/>
            <person name="Wang A."/>
            <person name="Jiang F."/>
            <person name="Liu H."/>
            <person name="Zhao H."/>
            <person name="Xu D."/>
            <person name="Zhang Y."/>
        </authorList>
    </citation>
    <scope>NUCLEOTIDE SEQUENCE [LARGE SCALE GENOMIC DNA]</scope>
    <source>
        <strain evidence="2">cv. Yunnan</strain>
        <tissue evidence="1">Leaves</tissue>
    </source>
</reference>
<accession>A0ACB9K6T1</accession>
<name>A0ACB9K6T1_9ASTR</name>
<dbReference type="Proteomes" id="UP001056120">
    <property type="component" value="Linkage Group LG01"/>
</dbReference>
<keyword evidence="2" id="KW-1185">Reference proteome</keyword>
<sequence length="345" mass="38857">MWYWYVDPKAGEAVVIGKVRSGALADRIEAQGIVINEIYANFLRESSSCNTYLSIDLEHENGSEAQIAPSFYVFEQESEAETIKDETQVPPPAQSGFEYDEPEFPCPRVLTNEGLESSKCSTTSSIGYEYDTHVPLFAYSTLHDSLYPLCTLHLSCEDDMMQGSQREEHREDKLMDEIEMLVSIHVMEGKGEWFDPVGDLDELEALLYGKPTLVTKEEPHGEKDVQTDGFTNEPMTMVTPDPPLCNKESWPVIDHDVDSSHESNKPRIIGHELNMSCAHMVCVSEFIGSHETHMARVPEVLGPHGHVSGPHGHVDHSSWLILGHMGRHEHVWPMFPGHKGRHEHV</sequence>
<proteinExistence type="predicted"/>
<evidence type="ECO:0000313" key="2">
    <source>
        <dbReference type="Proteomes" id="UP001056120"/>
    </source>
</evidence>
<reference evidence="2" key="1">
    <citation type="journal article" date="2022" name="Mol. Ecol. Resour.">
        <title>The genomes of chicory, endive, great burdock and yacon provide insights into Asteraceae palaeo-polyploidization history and plant inulin production.</title>
        <authorList>
            <person name="Fan W."/>
            <person name="Wang S."/>
            <person name="Wang H."/>
            <person name="Wang A."/>
            <person name="Jiang F."/>
            <person name="Liu H."/>
            <person name="Zhao H."/>
            <person name="Xu D."/>
            <person name="Zhang Y."/>
        </authorList>
    </citation>
    <scope>NUCLEOTIDE SEQUENCE [LARGE SCALE GENOMIC DNA]</scope>
    <source>
        <strain evidence="2">cv. Yunnan</strain>
    </source>
</reference>
<protein>
    <submittedName>
        <fullName evidence="1">Uncharacterized protein</fullName>
    </submittedName>
</protein>
<organism evidence="1 2">
    <name type="scientific">Smallanthus sonchifolius</name>
    <dbReference type="NCBI Taxonomy" id="185202"/>
    <lineage>
        <taxon>Eukaryota</taxon>
        <taxon>Viridiplantae</taxon>
        <taxon>Streptophyta</taxon>
        <taxon>Embryophyta</taxon>
        <taxon>Tracheophyta</taxon>
        <taxon>Spermatophyta</taxon>
        <taxon>Magnoliopsida</taxon>
        <taxon>eudicotyledons</taxon>
        <taxon>Gunneridae</taxon>
        <taxon>Pentapetalae</taxon>
        <taxon>asterids</taxon>
        <taxon>campanulids</taxon>
        <taxon>Asterales</taxon>
        <taxon>Asteraceae</taxon>
        <taxon>Asteroideae</taxon>
        <taxon>Heliantheae alliance</taxon>
        <taxon>Millerieae</taxon>
        <taxon>Smallanthus</taxon>
    </lineage>
</organism>
<dbReference type="EMBL" id="CM042018">
    <property type="protein sequence ID" value="KAI3827973.1"/>
    <property type="molecule type" value="Genomic_DNA"/>
</dbReference>
<evidence type="ECO:0000313" key="1">
    <source>
        <dbReference type="EMBL" id="KAI3827973.1"/>
    </source>
</evidence>